<sequence length="559" mass="64113">MFLPTTSEEIKKLGWKQLDIILITGDAYVDHPSFGVALIGHYLFSKGYKVGIIAQPDWNSDKDIKRLGRPKLFFGITAGNVDSMVANYTASMKKRKIDDYTPGGTSGKRPDRATIVYSNLVKRFFPNVPVILGGLEASLRRFAHYDWWVNRVRKSVLIDSKADLLVYGMAEKTILRISQILEKYADLDRCKQLPGVVWWTSRKPESGIELPSFEEISEDKIKYAEAVKLQLSSTDHLKNVVLYQKQDNRYIVQNPPEKPLDQTELDNLYLMDFERKTHPYYESMGHVPAIETVQFSITSVRGCFGRCSFCALSCHQTAHVVSRSDESIIEEARKITRHPDFKGIITDVGGPTANMYGTSCNVRDSKGTCRKFCLHPEICSSTQMNHAKYIDLLEKLRQIKGVRHVFVSSGIRHDLALSDPEGEYFIKELVNYTPGQLKLAPEHAHPYVLKLMRKPPVELFLEFKRKFEKHARHQGKNRYVIGYFIVAHPGETLRENNYLKNFINEKLGYHPQQIQIFTPSPGTISTAMYYSGIDPFTHERIHVEKSLKVRNQMKKNLFK</sequence>
<feature type="domain" description="Radical SAM core" evidence="7">
    <location>
        <begin position="288"/>
        <end position="559"/>
    </location>
</feature>
<evidence type="ECO:0000256" key="4">
    <source>
        <dbReference type="ARBA" id="ARBA00023004"/>
    </source>
</evidence>
<dbReference type="GO" id="GO:0051539">
    <property type="term" value="F:4 iron, 4 sulfur cluster binding"/>
    <property type="evidence" value="ECO:0007669"/>
    <property type="project" value="UniProtKB-KW"/>
</dbReference>
<dbReference type="SUPFAM" id="SSF102114">
    <property type="entry name" value="Radical SAM enzymes"/>
    <property type="match status" value="1"/>
</dbReference>
<evidence type="ECO:0000256" key="2">
    <source>
        <dbReference type="ARBA" id="ARBA00022691"/>
    </source>
</evidence>
<dbReference type="PANTHER" id="PTHR32331">
    <property type="entry name" value="UPF0313 PROTEIN YGIQ"/>
    <property type="match status" value="1"/>
</dbReference>
<dbReference type="PANTHER" id="PTHR32331:SF0">
    <property type="entry name" value="UPF0313 PROTEIN YGIQ"/>
    <property type="match status" value="1"/>
</dbReference>
<comment type="similarity">
    <text evidence="6">Belongs to the UPF0313 family.</text>
</comment>
<keyword evidence="3 6" id="KW-0479">Metal-binding</keyword>
<dbReference type="InterPro" id="IPR058240">
    <property type="entry name" value="rSAM_sf"/>
</dbReference>
<dbReference type="AlphaFoldDB" id="A8F3H6"/>
<dbReference type="eggNOG" id="COG1032">
    <property type="taxonomic scope" value="Bacteria"/>
</dbReference>
<dbReference type="RefSeq" id="WP_012002191.1">
    <property type="nucleotide sequence ID" value="NC_009828.1"/>
</dbReference>
<comment type="cofactor">
    <cofactor evidence="6">
        <name>[4Fe-4S] cluster</name>
        <dbReference type="ChEBI" id="CHEBI:49883"/>
    </cofactor>
    <text evidence="6">Binds 1 [4Fe-4S] cluster. The cluster is coordinated with 3 cysteines and an exchangeable S-adenosyl-L-methionine.</text>
</comment>
<dbReference type="GO" id="GO:0005506">
    <property type="term" value="F:iron ion binding"/>
    <property type="evidence" value="ECO:0007669"/>
    <property type="project" value="UniProtKB-UniRule"/>
</dbReference>
<keyword evidence="5 6" id="KW-0411">Iron-sulfur</keyword>
<evidence type="ECO:0000259" key="7">
    <source>
        <dbReference type="PROSITE" id="PS51918"/>
    </source>
</evidence>
<feature type="binding site" evidence="6">
    <location>
        <position position="303"/>
    </location>
    <ligand>
        <name>[4Fe-4S] cluster</name>
        <dbReference type="ChEBI" id="CHEBI:49883"/>
        <note>4Fe-4S-S-AdoMet</note>
    </ligand>
</feature>
<evidence type="ECO:0000256" key="3">
    <source>
        <dbReference type="ARBA" id="ARBA00022723"/>
    </source>
</evidence>
<dbReference type="InterPro" id="IPR024560">
    <property type="entry name" value="UPF0313_C"/>
</dbReference>
<dbReference type="STRING" id="416591.Tlet_0140"/>
<dbReference type="PROSITE" id="PS51918">
    <property type="entry name" value="RADICAL_SAM"/>
    <property type="match status" value="1"/>
</dbReference>
<dbReference type="HOGENOM" id="CLU_018288_2_0_0"/>
<dbReference type="OrthoDB" id="9803479at2"/>
<evidence type="ECO:0000313" key="8">
    <source>
        <dbReference type="EMBL" id="ABV32710.1"/>
    </source>
</evidence>
<reference evidence="8 9" key="2">
    <citation type="journal article" date="2009" name="Proc. Natl. Acad. Sci. U.S.A.">
        <title>On the chimeric nature, thermophilic origin, and phylogenetic placement of the Thermotogales.</title>
        <authorList>
            <person name="Zhaxybayeva O."/>
            <person name="Swithers K.S."/>
            <person name="Lapierre P."/>
            <person name="Fournier G.P."/>
            <person name="Bickhart D.M."/>
            <person name="DeBoy R.T."/>
            <person name="Nelson K.E."/>
            <person name="Nesbo C.L."/>
            <person name="Doolittle W.F."/>
            <person name="Gogarten J.P."/>
            <person name="Noll K.M."/>
        </authorList>
    </citation>
    <scope>NUCLEOTIDE SEQUENCE [LARGE SCALE GENOMIC DNA]</scope>
    <source>
        <strain evidence="9">ATCC BAA-301 / DSM 14385 / NBRC 107922 / TMO</strain>
    </source>
</reference>
<name>A8F3H6_PSELT</name>
<dbReference type="InterPro" id="IPR022946">
    <property type="entry name" value="UPF0313"/>
</dbReference>
<dbReference type="KEGG" id="tle:Tlet_0140"/>
<protein>
    <submittedName>
        <fullName evidence="8">Radical SAM domain protein</fullName>
    </submittedName>
</protein>
<dbReference type="InterPro" id="IPR023404">
    <property type="entry name" value="rSAM_horseshoe"/>
</dbReference>
<keyword evidence="4 6" id="KW-0408">Iron</keyword>
<accession>A8F3H6</accession>
<keyword evidence="2 6" id="KW-0949">S-adenosyl-L-methionine</keyword>
<dbReference type="Gene3D" id="3.80.30.20">
    <property type="entry name" value="tm_1862 like domain"/>
    <property type="match status" value="1"/>
</dbReference>
<dbReference type="Pfam" id="PF04055">
    <property type="entry name" value="Radical_SAM"/>
    <property type="match status" value="1"/>
</dbReference>
<dbReference type="InterPro" id="IPR007197">
    <property type="entry name" value="rSAM"/>
</dbReference>
<dbReference type="Pfam" id="PF08497">
    <property type="entry name" value="Radical_SAM_N"/>
    <property type="match status" value="1"/>
</dbReference>
<evidence type="ECO:0000313" key="9">
    <source>
        <dbReference type="Proteomes" id="UP000002016"/>
    </source>
</evidence>
<keyword evidence="1 6" id="KW-0004">4Fe-4S</keyword>
<evidence type="ECO:0000256" key="5">
    <source>
        <dbReference type="ARBA" id="ARBA00023014"/>
    </source>
</evidence>
<reference evidence="8 9" key="1">
    <citation type="submission" date="2007-08" db="EMBL/GenBank/DDBJ databases">
        <title>Complete sequence of Thermotoga lettingae TMO.</title>
        <authorList>
            <consortium name="US DOE Joint Genome Institute"/>
            <person name="Copeland A."/>
            <person name="Lucas S."/>
            <person name="Lapidus A."/>
            <person name="Barry K."/>
            <person name="Glavina del Rio T."/>
            <person name="Dalin E."/>
            <person name="Tice H."/>
            <person name="Pitluck S."/>
            <person name="Foster B."/>
            <person name="Bruce D."/>
            <person name="Schmutz J."/>
            <person name="Larimer F."/>
            <person name="Land M."/>
            <person name="Hauser L."/>
            <person name="Kyrpides N."/>
            <person name="Mikhailova N."/>
            <person name="Nelson K."/>
            <person name="Gogarten J.P."/>
            <person name="Noll K."/>
            <person name="Richardson P."/>
        </authorList>
    </citation>
    <scope>NUCLEOTIDE SEQUENCE [LARGE SCALE GENOMIC DNA]</scope>
    <source>
        <strain evidence="9">ATCC BAA-301 / DSM 14385 / NBRC 107922 / TMO</strain>
    </source>
</reference>
<proteinExistence type="inferred from homology"/>
<dbReference type="Proteomes" id="UP000002016">
    <property type="component" value="Chromosome"/>
</dbReference>
<evidence type="ECO:0000256" key="6">
    <source>
        <dbReference type="HAMAP-Rule" id="MF_01251"/>
    </source>
</evidence>
<evidence type="ECO:0000256" key="1">
    <source>
        <dbReference type="ARBA" id="ARBA00022485"/>
    </source>
</evidence>
<feature type="binding site" evidence="6">
    <location>
        <position position="310"/>
    </location>
    <ligand>
        <name>[4Fe-4S] cluster</name>
        <dbReference type="ChEBI" id="CHEBI:49883"/>
        <note>4Fe-4S-S-AdoMet</note>
    </ligand>
</feature>
<dbReference type="SFLD" id="SFLDG01082">
    <property type="entry name" value="B12-binding_domain_containing"/>
    <property type="match status" value="1"/>
</dbReference>
<gene>
    <name evidence="8" type="ordered locus">Tlet_0140</name>
</gene>
<dbReference type="HAMAP" id="MF_01251">
    <property type="entry name" value="UPF0313"/>
    <property type="match status" value="1"/>
</dbReference>
<dbReference type="SFLD" id="SFLDG01069">
    <property type="entry name" value="UPF0313"/>
    <property type="match status" value="1"/>
</dbReference>
<keyword evidence="9" id="KW-1185">Reference proteome</keyword>
<dbReference type="GO" id="GO:0003824">
    <property type="term" value="F:catalytic activity"/>
    <property type="evidence" value="ECO:0007669"/>
    <property type="project" value="InterPro"/>
</dbReference>
<dbReference type="EMBL" id="CP000812">
    <property type="protein sequence ID" value="ABV32710.1"/>
    <property type="molecule type" value="Genomic_DNA"/>
</dbReference>
<dbReference type="InterPro" id="IPR006638">
    <property type="entry name" value="Elp3/MiaA/NifB-like_rSAM"/>
</dbReference>
<dbReference type="SMART" id="SM00729">
    <property type="entry name" value="Elp3"/>
    <property type="match status" value="1"/>
</dbReference>
<feature type="binding site" evidence="6">
    <location>
        <position position="307"/>
    </location>
    <ligand>
        <name>[4Fe-4S] cluster</name>
        <dbReference type="ChEBI" id="CHEBI:49883"/>
        <note>4Fe-4S-S-AdoMet</note>
    </ligand>
</feature>
<dbReference type="InterPro" id="IPR013704">
    <property type="entry name" value="UPF0313_N"/>
</dbReference>
<organism evidence="8 9">
    <name type="scientific">Pseudothermotoga lettingae (strain ATCC BAA-301 / DSM 14385 / NBRC 107922 / TMO)</name>
    <name type="common">Thermotoga lettingae</name>
    <dbReference type="NCBI Taxonomy" id="416591"/>
    <lineage>
        <taxon>Bacteria</taxon>
        <taxon>Thermotogati</taxon>
        <taxon>Thermotogota</taxon>
        <taxon>Thermotogae</taxon>
        <taxon>Thermotogales</taxon>
        <taxon>Thermotogaceae</taxon>
        <taxon>Pseudothermotoga</taxon>
    </lineage>
</organism>
<dbReference type="NCBIfam" id="TIGR03904">
    <property type="entry name" value="SAM_YgiQ"/>
    <property type="match status" value="1"/>
</dbReference>
<dbReference type="Pfam" id="PF11842">
    <property type="entry name" value="DUF3362"/>
    <property type="match status" value="1"/>
</dbReference>
<dbReference type="SFLD" id="SFLDS00029">
    <property type="entry name" value="Radical_SAM"/>
    <property type="match status" value="1"/>
</dbReference>